<dbReference type="EMBL" id="PYMH01000028">
    <property type="protein sequence ID" value="PSU27969.1"/>
    <property type="molecule type" value="Genomic_DNA"/>
</dbReference>
<dbReference type="AlphaFoldDB" id="A0A2T3II01"/>
<dbReference type="InterPro" id="IPR027785">
    <property type="entry name" value="UvrD-like_helicase_C"/>
</dbReference>
<dbReference type="Pfam" id="PF13538">
    <property type="entry name" value="UvrD_C_2"/>
    <property type="match status" value="1"/>
</dbReference>
<dbReference type="PANTHER" id="PTHR43788">
    <property type="entry name" value="DNA2/NAM7 HELICASE FAMILY MEMBER"/>
    <property type="match status" value="1"/>
</dbReference>
<reference evidence="4 5" key="1">
    <citation type="submission" date="2018-03" db="EMBL/GenBank/DDBJ databases">
        <title>Whole genome sequencing of Histamine producing bacteria.</title>
        <authorList>
            <person name="Butler K."/>
        </authorList>
    </citation>
    <scope>NUCLEOTIDE SEQUENCE [LARGE SCALE GENOMIC DNA]</scope>
    <source>
        <strain evidence="4 5">JCM 13586</strain>
    </source>
</reference>
<evidence type="ECO:0000256" key="2">
    <source>
        <dbReference type="ARBA" id="ARBA00022840"/>
    </source>
</evidence>
<dbReference type="Proteomes" id="UP000241222">
    <property type="component" value="Unassembled WGS sequence"/>
</dbReference>
<evidence type="ECO:0000313" key="5">
    <source>
        <dbReference type="Proteomes" id="UP000241222"/>
    </source>
</evidence>
<evidence type="ECO:0000313" key="4">
    <source>
        <dbReference type="EMBL" id="PSU27969.1"/>
    </source>
</evidence>
<comment type="caution">
    <text evidence="4">The sequence shown here is derived from an EMBL/GenBank/DDBJ whole genome shotgun (WGS) entry which is preliminary data.</text>
</comment>
<dbReference type="Pfam" id="PF13604">
    <property type="entry name" value="AAA_30"/>
    <property type="match status" value="1"/>
</dbReference>
<keyword evidence="5" id="KW-1185">Reference proteome</keyword>
<feature type="domain" description="UvrD-like helicase C-terminal" evidence="3">
    <location>
        <begin position="438"/>
        <end position="486"/>
    </location>
</feature>
<dbReference type="InterPro" id="IPR050534">
    <property type="entry name" value="Coronavir_polyprotein_1ab"/>
</dbReference>
<dbReference type="Gene3D" id="3.40.50.300">
    <property type="entry name" value="P-loop containing nucleotide triphosphate hydrolases"/>
    <property type="match status" value="2"/>
</dbReference>
<dbReference type="CDD" id="cd18809">
    <property type="entry name" value="SF1_C_RecD"/>
    <property type="match status" value="1"/>
</dbReference>
<proteinExistence type="predicted"/>
<dbReference type="InterPro" id="IPR027417">
    <property type="entry name" value="P-loop_NTPase"/>
</dbReference>
<protein>
    <recommendedName>
        <fullName evidence="3">UvrD-like helicase C-terminal domain-containing protein</fullName>
    </recommendedName>
</protein>
<evidence type="ECO:0000259" key="3">
    <source>
        <dbReference type="Pfam" id="PF13538"/>
    </source>
</evidence>
<organism evidence="4 5">
    <name type="scientific">Photobacterium lutimaris</name>
    <dbReference type="NCBI Taxonomy" id="388278"/>
    <lineage>
        <taxon>Bacteria</taxon>
        <taxon>Pseudomonadati</taxon>
        <taxon>Pseudomonadota</taxon>
        <taxon>Gammaproteobacteria</taxon>
        <taxon>Vibrionales</taxon>
        <taxon>Vibrionaceae</taxon>
        <taxon>Photobacterium</taxon>
    </lineage>
</organism>
<name>A0A2T3II01_9GAMM</name>
<dbReference type="GO" id="GO:0005524">
    <property type="term" value="F:ATP binding"/>
    <property type="evidence" value="ECO:0007669"/>
    <property type="project" value="UniProtKB-KW"/>
</dbReference>
<dbReference type="SUPFAM" id="SSF52540">
    <property type="entry name" value="P-loop containing nucleoside triphosphate hydrolases"/>
    <property type="match status" value="2"/>
</dbReference>
<dbReference type="OrthoDB" id="9763659at2"/>
<keyword evidence="2" id="KW-0067">ATP-binding</keyword>
<accession>A0A2T3II01</accession>
<dbReference type="RefSeq" id="WP_107351859.1">
    <property type="nucleotide sequence ID" value="NZ_PYMH01000028.1"/>
</dbReference>
<dbReference type="GO" id="GO:0003678">
    <property type="term" value="F:DNA helicase activity"/>
    <property type="evidence" value="ECO:0007669"/>
    <property type="project" value="UniProtKB-ARBA"/>
</dbReference>
<gene>
    <name evidence="4" type="ORF">C9I99_26625</name>
</gene>
<evidence type="ECO:0000256" key="1">
    <source>
        <dbReference type="ARBA" id="ARBA00022741"/>
    </source>
</evidence>
<dbReference type="PANTHER" id="PTHR43788:SF6">
    <property type="entry name" value="DNA HELICASE B"/>
    <property type="match status" value="1"/>
</dbReference>
<keyword evidence="1" id="KW-0547">Nucleotide-binding</keyword>
<sequence length="488" mass="55748">MSLLPYFENATLTPSQEELVLELDLFLNDDCHSTFLLKGFAGTGKTFITQGLTQYLAAIDRQFTLMAPTGKAAKVIADKTQTEAMTIHRVIYQYFDIDEELKSDSDPIDIATLKSRISDNQDAYNAVYIVDEASMLSDQFSQSEIGKFGSGYLLLDLLEYINLDDWPQRKIIFIGDNAQLPPVRCIGSPALNLSGLESFYGLNCTQVELTDIVRQKADSGIVKNAMEIREALERNEPQPIQLTANSKDVHILEKEVFLEQYFISCDHKLDGCKHSVIITNSNRQVRDYNRKVRERMFDSHETLHIGEQVMCVANHDTDDLFISNGEIGWITQVCPEIESRTIDIPPRECDDFQPGLITLEFIEVTVKFLKDNNEPFKARKKVLKNLLESPNGSLTAQERKALLLDFKQRYKAIPQPKELDFLEAKSIDEYYNCLQLKYGYAITCHKAQGSEWPHVFVDNNRNNTCSDQALRWMYTAVTRAKQTLYIKQ</sequence>